<dbReference type="PANTHER" id="PTHR47755">
    <property type="entry name" value="CELL DIVISION PROTEIN FTSX"/>
    <property type="match status" value="1"/>
</dbReference>
<dbReference type="RefSeq" id="WP_078482084.1">
    <property type="nucleotide sequence ID" value="NZ_MPRL01000001.1"/>
</dbReference>
<evidence type="ECO:0000256" key="12">
    <source>
        <dbReference type="PIRNR" id="PIRNR003097"/>
    </source>
</evidence>
<dbReference type="InterPro" id="IPR004513">
    <property type="entry name" value="FtsX"/>
</dbReference>
<dbReference type="EMBL" id="MPRL01000001">
    <property type="protein sequence ID" value="OOZ42325.1"/>
    <property type="molecule type" value="Genomic_DNA"/>
</dbReference>
<dbReference type="InterPro" id="IPR047590">
    <property type="entry name" value="FtsX_proteobact-type"/>
</dbReference>
<comment type="similarity">
    <text evidence="2 12">Belongs to the ABC-4 integral membrane protein family. FtsX subfamily.</text>
</comment>
<evidence type="ECO:0000256" key="13">
    <source>
        <dbReference type="SAM" id="MobiDB-lite"/>
    </source>
</evidence>
<sequence>MSRKEQSRRSEGASTARPAGRIDSWLRNHRDAFHTGLDPLLNTPFSALMTIAVIGIALALPAGLFTILTTLQPLGSNLEGAAQISIFLKHDLQHADSRSLIDQLEQNSDIASVETISRDSALQEFRNLSGFEQAIDALPENPLPAVVVVLPAAHLNDPLMIDQLVNSFRSEPEAELVQLDMAWVQRLHSLMALGQRAVTIIAALLTLAVLLVIGNTIRLDVQNRREESEIIKLIGGTDAFIRRPFLYGGLWYGLCGGFAAVLLVGIALWLLEGPATRLIGLYHSTLAPPQLDLTTTGALLGAGALLGLFGSQIAVGRHLRAIEPR</sequence>
<feature type="domain" description="ABC3 transporter permease C-terminal" evidence="15">
    <location>
        <begin position="200"/>
        <end position="316"/>
    </location>
</feature>
<gene>
    <name evidence="17" type="ORF">BOW53_00340</name>
</gene>
<keyword evidence="5 12" id="KW-1003">Cell membrane</keyword>
<feature type="region of interest" description="Disordered" evidence="13">
    <location>
        <begin position="1"/>
        <end position="21"/>
    </location>
</feature>
<dbReference type="Pfam" id="PF18075">
    <property type="entry name" value="FtsX_ECD"/>
    <property type="match status" value="1"/>
</dbReference>
<dbReference type="Proteomes" id="UP000191110">
    <property type="component" value="Unassembled WGS sequence"/>
</dbReference>
<keyword evidence="8 14" id="KW-0812">Transmembrane</keyword>
<dbReference type="PANTHER" id="PTHR47755:SF1">
    <property type="entry name" value="CELL DIVISION PROTEIN FTSX"/>
    <property type="match status" value="1"/>
</dbReference>
<dbReference type="PIRSF" id="PIRSF003097">
    <property type="entry name" value="FtsX"/>
    <property type="match status" value="1"/>
</dbReference>
<feature type="transmembrane region" description="Helical" evidence="14">
    <location>
        <begin position="197"/>
        <end position="217"/>
    </location>
</feature>
<evidence type="ECO:0000256" key="4">
    <source>
        <dbReference type="ARBA" id="ARBA00021907"/>
    </source>
</evidence>
<evidence type="ECO:0000256" key="10">
    <source>
        <dbReference type="ARBA" id="ARBA00023136"/>
    </source>
</evidence>
<evidence type="ECO:0000313" key="18">
    <source>
        <dbReference type="Proteomes" id="UP000191110"/>
    </source>
</evidence>
<comment type="subunit">
    <text evidence="3">Forms a membrane-associated complex with FtsE.</text>
</comment>
<evidence type="ECO:0000256" key="1">
    <source>
        <dbReference type="ARBA" id="ARBA00004429"/>
    </source>
</evidence>
<evidence type="ECO:0000256" key="14">
    <source>
        <dbReference type="SAM" id="Phobius"/>
    </source>
</evidence>
<feature type="transmembrane region" description="Helical" evidence="14">
    <location>
        <begin position="250"/>
        <end position="271"/>
    </location>
</feature>
<dbReference type="GO" id="GO:0032153">
    <property type="term" value="C:cell division site"/>
    <property type="evidence" value="ECO:0007669"/>
    <property type="project" value="TreeGrafter"/>
</dbReference>
<dbReference type="AlphaFoldDB" id="A0A1T2LB49"/>
<evidence type="ECO:0000256" key="8">
    <source>
        <dbReference type="ARBA" id="ARBA00022692"/>
    </source>
</evidence>
<dbReference type="NCBIfam" id="TIGR00439">
    <property type="entry name" value="FtsX_Gneg"/>
    <property type="match status" value="1"/>
</dbReference>
<comment type="function">
    <text evidence="12">Part of the ABC transporter FtsEX involved in cellular division.</text>
</comment>
<feature type="transmembrane region" description="Helical" evidence="14">
    <location>
        <begin position="291"/>
        <end position="315"/>
    </location>
</feature>
<accession>A0A1T2LB49</accession>
<evidence type="ECO:0000256" key="3">
    <source>
        <dbReference type="ARBA" id="ARBA00011160"/>
    </source>
</evidence>
<keyword evidence="10 12" id="KW-0472">Membrane</keyword>
<dbReference type="Gene3D" id="3.30.70.3040">
    <property type="match status" value="1"/>
</dbReference>
<dbReference type="InterPro" id="IPR040690">
    <property type="entry name" value="FtsX_ECD"/>
</dbReference>
<keyword evidence="7 12" id="KW-0132">Cell division</keyword>
<protein>
    <recommendedName>
        <fullName evidence="4 12">Cell division protein FtsX</fullName>
    </recommendedName>
</protein>
<dbReference type="Pfam" id="PF02687">
    <property type="entry name" value="FtsX"/>
    <property type="match status" value="1"/>
</dbReference>
<dbReference type="InterPro" id="IPR003838">
    <property type="entry name" value="ABC3_permease_C"/>
</dbReference>
<comment type="caution">
    <text evidence="17">The sequence shown here is derived from an EMBL/GenBank/DDBJ whole genome shotgun (WGS) entry which is preliminary data.</text>
</comment>
<dbReference type="OrthoDB" id="9813411at2"/>
<evidence type="ECO:0000256" key="5">
    <source>
        <dbReference type="ARBA" id="ARBA00022475"/>
    </source>
</evidence>
<evidence type="ECO:0000259" key="15">
    <source>
        <dbReference type="Pfam" id="PF02687"/>
    </source>
</evidence>
<evidence type="ECO:0000256" key="6">
    <source>
        <dbReference type="ARBA" id="ARBA00022519"/>
    </source>
</evidence>
<proteinExistence type="inferred from homology"/>
<feature type="compositionally biased region" description="Basic and acidic residues" evidence="13">
    <location>
        <begin position="1"/>
        <end position="11"/>
    </location>
</feature>
<dbReference type="GO" id="GO:0005886">
    <property type="term" value="C:plasma membrane"/>
    <property type="evidence" value="ECO:0007669"/>
    <property type="project" value="UniProtKB-SubCell"/>
</dbReference>
<keyword evidence="18" id="KW-1185">Reference proteome</keyword>
<reference evidence="17 18" key="1">
    <citation type="submission" date="2016-11" db="EMBL/GenBank/DDBJ databases">
        <title>Mixed transmission modes and dynamic genome evolution in an obligate animal-bacterial symbiosis.</title>
        <authorList>
            <person name="Russell S.L."/>
            <person name="Corbett-Detig R.B."/>
            <person name="Cavanaugh C.M."/>
        </authorList>
    </citation>
    <scope>NUCLEOTIDE SEQUENCE [LARGE SCALE GENOMIC DNA]</scope>
    <source>
        <strain evidence="17">Sveles-Q1</strain>
    </source>
</reference>
<name>A0A1T2LB49_9GAMM</name>
<keyword evidence="6 12" id="KW-0997">Cell inner membrane</keyword>
<evidence type="ECO:0000313" key="17">
    <source>
        <dbReference type="EMBL" id="OOZ42325.1"/>
    </source>
</evidence>
<dbReference type="GO" id="GO:0051301">
    <property type="term" value="P:cell division"/>
    <property type="evidence" value="ECO:0007669"/>
    <property type="project" value="UniProtKB-KW"/>
</dbReference>
<evidence type="ECO:0000256" key="7">
    <source>
        <dbReference type="ARBA" id="ARBA00022618"/>
    </source>
</evidence>
<comment type="subcellular location">
    <subcellularLocation>
        <location evidence="1">Cell inner membrane</location>
        <topology evidence="1">Multi-pass membrane protein</topology>
    </subcellularLocation>
</comment>
<keyword evidence="11 12" id="KW-0131">Cell cycle</keyword>
<keyword evidence="9 14" id="KW-1133">Transmembrane helix</keyword>
<evidence type="ECO:0000256" key="9">
    <source>
        <dbReference type="ARBA" id="ARBA00022989"/>
    </source>
</evidence>
<feature type="transmembrane region" description="Helical" evidence="14">
    <location>
        <begin position="47"/>
        <end position="68"/>
    </location>
</feature>
<organism evidence="17 18">
    <name type="scientific">Solemya pervernicosa gill symbiont</name>
    <dbReference type="NCBI Taxonomy" id="642797"/>
    <lineage>
        <taxon>Bacteria</taxon>
        <taxon>Pseudomonadati</taxon>
        <taxon>Pseudomonadota</taxon>
        <taxon>Gammaproteobacteria</taxon>
        <taxon>sulfur-oxidizing symbionts</taxon>
    </lineage>
</organism>
<evidence type="ECO:0000259" key="16">
    <source>
        <dbReference type="Pfam" id="PF18075"/>
    </source>
</evidence>
<evidence type="ECO:0000256" key="11">
    <source>
        <dbReference type="ARBA" id="ARBA00023306"/>
    </source>
</evidence>
<evidence type="ECO:0000256" key="2">
    <source>
        <dbReference type="ARBA" id="ARBA00007379"/>
    </source>
</evidence>
<feature type="domain" description="FtsX extracellular" evidence="16">
    <location>
        <begin position="83"/>
        <end position="173"/>
    </location>
</feature>